<keyword evidence="3" id="KW-1185">Reference proteome</keyword>
<dbReference type="AlphaFoldDB" id="A0A5D6UUI0"/>
<dbReference type="Proteomes" id="UP000322791">
    <property type="component" value="Unassembled WGS sequence"/>
</dbReference>
<comment type="caution">
    <text evidence="2">The sequence shown here is derived from an EMBL/GenBank/DDBJ whole genome shotgun (WGS) entry which is preliminary data.</text>
</comment>
<feature type="signal peptide" evidence="1">
    <location>
        <begin position="1"/>
        <end position="21"/>
    </location>
</feature>
<protein>
    <recommendedName>
        <fullName evidence="4">Secreted protein</fullName>
    </recommendedName>
</protein>
<accession>A0A5D6UUI0</accession>
<dbReference type="InterPro" id="IPR046601">
    <property type="entry name" value="DUF6660"/>
</dbReference>
<organism evidence="2 3">
    <name type="scientific">Hymenobacter lutimineralis</name>
    <dbReference type="NCBI Taxonomy" id="2606448"/>
    <lineage>
        <taxon>Bacteria</taxon>
        <taxon>Pseudomonadati</taxon>
        <taxon>Bacteroidota</taxon>
        <taxon>Cytophagia</taxon>
        <taxon>Cytophagales</taxon>
        <taxon>Hymenobacteraceae</taxon>
        <taxon>Hymenobacter</taxon>
    </lineage>
</organism>
<name>A0A5D6UUI0_9BACT</name>
<gene>
    <name evidence="2" type="ORF">FY528_19400</name>
</gene>
<reference evidence="2 3" key="1">
    <citation type="submission" date="2019-08" db="EMBL/GenBank/DDBJ databases">
        <authorList>
            <person name="Seo M.-J."/>
        </authorList>
    </citation>
    <scope>NUCLEOTIDE SEQUENCE [LARGE SCALE GENOMIC DNA]</scope>
    <source>
        <strain evidence="2 3">KIGAM108</strain>
    </source>
</reference>
<dbReference type="RefSeq" id="WP_149072678.1">
    <property type="nucleotide sequence ID" value="NZ_VTHL01000029.1"/>
</dbReference>
<evidence type="ECO:0008006" key="4">
    <source>
        <dbReference type="Google" id="ProtNLM"/>
    </source>
</evidence>
<dbReference type="Pfam" id="PF20365">
    <property type="entry name" value="DUF6660"/>
    <property type="match status" value="1"/>
</dbReference>
<dbReference type="EMBL" id="VTHL01000029">
    <property type="protein sequence ID" value="TYZ06094.1"/>
    <property type="molecule type" value="Genomic_DNA"/>
</dbReference>
<evidence type="ECO:0000313" key="3">
    <source>
        <dbReference type="Proteomes" id="UP000322791"/>
    </source>
</evidence>
<keyword evidence="1" id="KW-0732">Signal</keyword>
<evidence type="ECO:0000313" key="2">
    <source>
        <dbReference type="EMBL" id="TYZ06094.1"/>
    </source>
</evidence>
<sequence>MRLFALLFSLYLACLSCLPCADEVQTCVEPTQTSISATSHSDCGRNALGDWCSPLCQCHCCAGTVVGFAGAAPLGFSRPAQWAAGPCHARLIVVAPTRVAAAIWQPPRA</sequence>
<feature type="chain" id="PRO_5023014650" description="Secreted protein" evidence="1">
    <location>
        <begin position="22"/>
        <end position="109"/>
    </location>
</feature>
<proteinExistence type="predicted"/>
<evidence type="ECO:0000256" key="1">
    <source>
        <dbReference type="SAM" id="SignalP"/>
    </source>
</evidence>